<dbReference type="AlphaFoldDB" id="A0A239INM5"/>
<dbReference type="OrthoDB" id="9773293at2"/>
<keyword evidence="3" id="KW-1185">Reference proteome</keyword>
<proteinExistence type="predicted"/>
<dbReference type="Gene3D" id="3.40.50.1820">
    <property type="entry name" value="alpha/beta hydrolase"/>
    <property type="match status" value="1"/>
</dbReference>
<feature type="domain" description="AB hydrolase-1" evidence="1">
    <location>
        <begin position="69"/>
        <end position="290"/>
    </location>
</feature>
<dbReference type="PANTHER" id="PTHR46438">
    <property type="entry name" value="ALPHA/BETA-HYDROLASES SUPERFAMILY PROTEIN"/>
    <property type="match status" value="1"/>
</dbReference>
<evidence type="ECO:0000313" key="3">
    <source>
        <dbReference type="Proteomes" id="UP000198356"/>
    </source>
</evidence>
<dbReference type="PRINTS" id="PR00111">
    <property type="entry name" value="ABHYDROLASE"/>
</dbReference>
<dbReference type="EMBL" id="FZOU01000003">
    <property type="protein sequence ID" value="SNS95376.1"/>
    <property type="molecule type" value="Genomic_DNA"/>
</dbReference>
<dbReference type="SUPFAM" id="SSF53474">
    <property type="entry name" value="alpha/beta-Hydrolases"/>
    <property type="match status" value="1"/>
</dbReference>
<dbReference type="Pfam" id="PF12697">
    <property type="entry name" value="Abhydrolase_6"/>
    <property type="match status" value="1"/>
</dbReference>
<sequence length="307" mass="33633">MKLFLKSMSFLLLVLFAAGVVFFTNPLWVNDQVVALRLWRAGVHSHYATVDGNRIHYLEAKPGADGRTLVLVHGLGARAEDWAPLIPRLKAQGYHVYALDLLGYGRSARPADADYSVSLEEKTVVDFMQTLHLDHAIVGGWSMGGWVVLKLALDHPELADTLMVYDSAGVYFPPTWAADLFTPSDPAGLFRLQEMLTPAAKPLPGFVGRDAIRKLQRNAWIVNRSLASMTAGRDLLDFRLHSLKQPTLLMWGGEDRLIPPATGEAMQREIPHAELAIVPGCGHLAPSECSGAVFAGTLKFLKAGNTE</sequence>
<dbReference type="PANTHER" id="PTHR46438:SF11">
    <property type="entry name" value="LIPASE-RELATED"/>
    <property type="match status" value="1"/>
</dbReference>
<reference evidence="2 3" key="1">
    <citation type="submission" date="2017-06" db="EMBL/GenBank/DDBJ databases">
        <authorList>
            <person name="Kim H.J."/>
            <person name="Triplett B.A."/>
        </authorList>
    </citation>
    <scope>NUCLEOTIDE SEQUENCE [LARGE SCALE GENOMIC DNA]</scope>
    <source>
        <strain evidence="2 3">DSM 18704</strain>
    </source>
</reference>
<name>A0A239INM5_9BACT</name>
<evidence type="ECO:0000313" key="2">
    <source>
        <dbReference type="EMBL" id="SNS95376.1"/>
    </source>
</evidence>
<dbReference type="InterPro" id="IPR000073">
    <property type="entry name" value="AB_hydrolase_1"/>
</dbReference>
<accession>A0A239INM5</accession>
<gene>
    <name evidence="2" type="ORF">SAMN05421770_103208</name>
</gene>
<dbReference type="Proteomes" id="UP000198356">
    <property type="component" value="Unassembled WGS sequence"/>
</dbReference>
<organism evidence="2 3">
    <name type="scientific">Granulicella rosea</name>
    <dbReference type="NCBI Taxonomy" id="474952"/>
    <lineage>
        <taxon>Bacteria</taxon>
        <taxon>Pseudomonadati</taxon>
        <taxon>Acidobacteriota</taxon>
        <taxon>Terriglobia</taxon>
        <taxon>Terriglobales</taxon>
        <taxon>Acidobacteriaceae</taxon>
        <taxon>Granulicella</taxon>
    </lineage>
</organism>
<protein>
    <submittedName>
        <fullName evidence="2">Pimeloyl-ACP methyl ester carboxylesterase</fullName>
    </submittedName>
</protein>
<dbReference type="InterPro" id="IPR029058">
    <property type="entry name" value="AB_hydrolase_fold"/>
</dbReference>
<evidence type="ECO:0000259" key="1">
    <source>
        <dbReference type="Pfam" id="PF12697"/>
    </source>
</evidence>